<feature type="signal peptide" evidence="1">
    <location>
        <begin position="1"/>
        <end position="22"/>
    </location>
</feature>
<dbReference type="InterPro" id="IPR000742">
    <property type="entry name" value="EGF"/>
</dbReference>
<feature type="chain" id="PRO_5001538744" description="EGF-like domain-containing protein" evidence="1">
    <location>
        <begin position="23"/>
        <end position="218"/>
    </location>
</feature>
<evidence type="ECO:0000259" key="2">
    <source>
        <dbReference type="SMART" id="SM00181"/>
    </source>
</evidence>
<reference evidence="3 4" key="1">
    <citation type="submission" date="2013-02" db="EMBL/GenBank/DDBJ databases">
        <title>The Genome Annotation of Plasmodium falciparum Vietnam Oak-Knoll (FVO).</title>
        <authorList>
            <consortium name="The Broad Institute Genome Sequencing Platform"/>
            <consortium name="The Broad Institute Genome Sequencing Center for Infectious Disease"/>
            <person name="Neafsey D."/>
            <person name="Hoffman S."/>
            <person name="Volkman S."/>
            <person name="Rosenthal P."/>
            <person name="Walker B."/>
            <person name="Young S.K."/>
            <person name="Zeng Q."/>
            <person name="Gargeya S."/>
            <person name="Fitzgerald M."/>
            <person name="Haas B."/>
            <person name="Abouelleil A."/>
            <person name="Allen A.W."/>
            <person name="Alvarado L."/>
            <person name="Arachchi H.M."/>
            <person name="Berlin A.M."/>
            <person name="Chapman S.B."/>
            <person name="Gainer-Dewar J."/>
            <person name="Goldberg J."/>
            <person name="Griggs A."/>
            <person name="Gujja S."/>
            <person name="Hansen M."/>
            <person name="Howarth C."/>
            <person name="Imamovic A."/>
            <person name="Ireland A."/>
            <person name="Larimer J."/>
            <person name="McCowan C."/>
            <person name="Murphy C."/>
            <person name="Pearson M."/>
            <person name="Poon T.W."/>
            <person name="Priest M."/>
            <person name="Roberts A."/>
            <person name="Saif S."/>
            <person name="Shea T."/>
            <person name="Sisk P."/>
            <person name="Sykes S."/>
            <person name="Wortman J."/>
            <person name="Nusbaum C."/>
            <person name="Birren B."/>
        </authorList>
    </citation>
    <scope>NUCLEOTIDE SEQUENCE [LARGE SCALE GENOMIC DNA]</scope>
    <source>
        <strain evidence="4">Vietnam Oak-Knoll (FVO)</strain>
    </source>
</reference>
<dbReference type="Proteomes" id="UP000030690">
    <property type="component" value="Unassembled WGS sequence"/>
</dbReference>
<proteinExistence type="predicted"/>
<evidence type="ECO:0000256" key="1">
    <source>
        <dbReference type="SAM" id="SignalP"/>
    </source>
</evidence>
<dbReference type="GO" id="GO:0016020">
    <property type="term" value="C:membrane"/>
    <property type="evidence" value="ECO:0007669"/>
    <property type="project" value="InterPro"/>
</dbReference>
<feature type="domain" description="EGF-like" evidence="2">
    <location>
        <begin position="18"/>
        <end position="59"/>
    </location>
</feature>
<dbReference type="EMBL" id="KI925080">
    <property type="protein sequence ID" value="ETW18115.1"/>
    <property type="molecule type" value="Genomic_DNA"/>
</dbReference>
<evidence type="ECO:0000313" key="4">
    <source>
        <dbReference type="Proteomes" id="UP000030690"/>
    </source>
</evidence>
<dbReference type="SMR" id="A0A024V7D8"/>
<dbReference type="InterPro" id="IPR010423">
    <property type="entry name" value="Pvs25/Psv28_EGF"/>
</dbReference>
<protein>
    <recommendedName>
        <fullName evidence="2">EGF-like domain-containing protein</fullName>
    </recommendedName>
</protein>
<feature type="domain" description="EGF-like" evidence="2">
    <location>
        <begin position="111"/>
        <end position="149"/>
    </location>
</feature>
<dbReference type="GO" id="GO:0009986">
    <property type="term" value="C:cell surface"/>
    <property type="evidence" value="ECO:0007669"/>
    <property type="project" value="InterPro"/>
</dbReference>
<evidence type="ECO:0000313" key="3">
    <source>
        <dbReference type="EMBL" id="ETW18115.1"/>
    </source>
</evidence>
<dbReference type="AlphaFoldDB" id="A0A024V7D8"/>
<name>A0A024V7D8_PLAFA</name>
<dbReference type="Pfam" id="PF06247">
    <property type="entry name" value="Plasmod_Pvs28"/>
    <property type="match status" value="4"/>
</dbReference>
<dbReference type="SMART" id="SM00181">
    <property type="entry name" value="EGF"/>
    <property type="match status" value="3"/>
</dbReference>
<accession>A0A024V7D8</accession>
<sequence>MNTYFKVLLFLFIQLYITLNKARVTENTICKYGYLIQMSNHYECKCIEGYVLINEDTCGKKVVCDKVENSFRACDEYAYCFDLGNKNNEKQIKCMCRTEYTLTAGVCVPNVCRDKVCGKGKCIVDPANSLTHTCSCNIGTILNQNKLCDIQGDTPCSLKCAENEVCTLEGNYYTCKEDPSSNGGGNTVDQADTSYSVINGVTLTHVLIVCSIFIKLLI</sequence>
<dbReference type="Gene3D" id="2.90.20.10">
    <property type="entry name" value="Plasmodium vivax P25 domain"/>
    <property type="match status" value="1"/>
</dbReference>
<reference evidence="3 4" key="2">
    <citation type="submission" date="2013-02" db="EMBL/GenBank/DDBJ databases">
        <title>The Genome Sequence of Plasmodium falciparum Vietnam Oak-Knoll (FVO).</title>
        <authorList>
            <consortium name="The Broad Institute Genome Sequencing Platform"/>
            <consortium name="The Broad Institute Genome Sequencing Center for Infectious Disease"/>
            <person name="Neafsey D."/>
            <person name="Cheeseman I."/>
            <person name="Volkman S."/>
            <person name="Adams J."/>
            <person name="Walker B."/>
            <person name="Young S.K."/>
            <person name="Zeng Q."/>
            <person name="Gargeya S."/>
            <person name="Fitzgerald M."/>
            <person name="Haas B."/>
            <person name="Abouelleil A."/>
            <person name="Alvarado L."/>
            <person name="Arachchi H.M."/>
            <person name="Berlin A.M."/>
            <person name="Chapman S.B."/>
            <person name="Dewar J."/>
            <person name="Goldberg J."/>
            <person name="Griggs A."/>
            <person name="Gujja S."/>
            <person name="Hansen M."/>
            <person name="Howarth C."/>
            <person name="Imamovic A."/>
            <person name="Larimer J."/>
            <person name="McCowan C."/>
            <person name="Murphy C."/>
            <person name="Neiman D."/>
            <person name="Pearson M."/>
            <person name="Priest M."/>
            <person name="Roberts A."/>
            <person name="Saif S."/>
            <person name="Shea T."/>
            <person name="Sisk P."/>
            <person name="Sykes S."/>
            <person name="Wortman J."/>
            <person name="Nusbaum C."/>
            <person name="Birren B."/>
        </authorList>
    </citation>
    <scope>NUCLEOTIDE SEQUENCE [LARGE SCALE GENOMIC DNA]</scope>
    <source>
        <strain evidence="4">Vietnam Oak-Knoll (FVO)</strain>
    </source>
</reference>
<keyword evidence="1" id="KW-0732">Signal</keyword>
<dbReference type="OrthoDB" id="10045365at2759"/>
<organism evidence="3 4">
    <name type="scientific">Plasmodium falciparum Vietnam Oak-Knoll</name>
    <name type="common">FVO</name>
    <dbReference type="NCBI Taxonomy" id="1036723"/>
    <lineage>
        <taxon>Eukaryota</taxon>
        <taxon>Sar</taxon>
        <taxon>Alveolata</taxon>
        <taxon>Apicomplexa</taxon>
        <taxon>Aconoidasida</taxon>
        <taxon>Haemosporida</taxon>
        <taxon>Plasmodiidae</taxon>
        <taxon>Plasmodium</taxon>
        <taxon>Plasmodium (Laverania)</taxon>
    </lineage>
</organism>
<feature type="domain" description="EGF-like" evidence="2">
    <location>
        <begin position="63"/>
        <end position="108"/>
    </location>
</feature>
<gene>
    <name evidence="3" type="ORF">PFFVO_03008</name>
</gene>